<accession>D9PK83</accession>
<dbReference type="PANTHER" id="PTHR10093">
    <property type="entry name" value="IRON-SULFUR CLUSTER ASSEMBLY ENZYME NIFU HOMOLOG"/>
    <property type="match status" value="1"/>
</dbReference>
<dbReference type="GO" id="GO:0005506">
    <property type="term" value="F:iron ion binding"/>
    <property type="evidence" value="ECO:0007669"/>
    <property type="project" value="InterPro"/>
</dbReference>
<dbReference type="Pfam" id="PF01592">
    <property type="entry name" value="NifU_N"/>
    <property type="match status" value="1"/>
</dbReference>
<dbReference type="GO" id="GO:0016226">
    <property type="term" value="P:iron-sulfur cluster assembly"/>
    <property type="evidence" value="ECO:0007669"/>
    <property type="project" value="InterPro"/>
</dbReference>
<evidence type="ECO:0000259" key="1">
    <source>
        <dbReference type="Pfam" id="PF01592"/>
    </source>
</evidence>
<feature type="domain" description="NIF system FeS cluster assembly NifU N-terminal" evidence="1">
    <location>
        <begin position="3"/>
        <end position="80"/>
    </location>
</feature>
<gene>
    <name evidence="2" type="ORF">LDC_1948</name>
</gene>
<dbReference type="Gene3D" id="3.90.1010.10">
    <property type="match status" value="1"/>
</dbReference>
<name>D9PK83_9ZZZZ</name>
<dbReference type="SUPFAM" id="SSF82649">
    <property type="entry name" value="SufE/NifU"/>
    <property type="match status" value="1"/>
</dbReference>
<dbReference type="AlphaFoldDB" id="D9PK83"/>
<protein>
    <submittedName>
        <fullName evidence="2">Nitrogen-fixing NifU domain protein</fullName>
    </submittedName>
</protein>
<reference evidence="2" key="2">
    <citation type="journal article" date="2011" name="Microb. Ecol.">
        <title>Taxonomic and Functional Metagenomic Profiling of the Microbial Community in the Anoxic Sediment of a Sub-saline Shallow Lake (Laguna de Carrizo, Central Spain).</title>
        <authorList>
            <person name="Ferrer M."/>
            <person name="Guazzaroni M.E."/>
            <person name="Richter M."/>
            <person name="Garcia-Salamanca A."/>
            <person name="Yarza P."/>
            <person name="Suarez-Suarez A."/>
            <person name="Solano J."/>
            <person name="Alcaide M."/>
            <person name="van Dillewijn P."/>
            <person name="Molina-Henares M.A."/>
            <person name="Lopez-Cortes N."/>
            <person name="Al-Ramahi Y."/>
            <person name="Guerrero C."/>
            <person name="Acosta A."/>
            <person name="de Eugenio L.I."/>
            <person name="Martinez V."/>
            <person name="Marques S."/>
            <person name="Rojo F."/>
            <person name="Santero E."/>
            <person name="Genilloud O."/>
            <person name="Perez-Perez J."/>
            <person name="Rossello-Mora R."/>
            <person name="Ramos J.L."/>
        </authorList>
    </citation>
    <scope>NUCLEOTIDE SEQUENCE</scope>
</reference>
<proteinExistence type="predicted"/>
<dbReference type="InterPro" id="IPR002871">
    <property type="entry name" value="NIF_FeS_clus_asmbl_NifU_N"/>
</dbReference>
<evidence type="ECO:0000313" key="2">
    <source>
        <dbReference type="EMBL" id="EFK96044.1"/>
    </source>
</evidence>
<organism evidence="2">
    <name type="scientific">sediment metagenome</name>
    <dbReference type="NCBI Taxonomy" id="749907"/>
    <lineage>
        <taxon>unclassified sequences</taxon>
        <taxon>metagenomes</taxon>
        <taxon>ecological metagenomes</taxon>
    </lineage>
</organism>
<reference evidence="2" key="1">
    <citation type="submission" date="2010-07" db="EMBL/GenBank/DDBJ databases">
        <authorList>
            <consortium name="CONSOLIDER consortium CSD2007-00005"/>
            <person name="Guazzaroni M.-E."/>
            <person name="Richter M."/>
            <person name="Garcia-Salamanca A."/>
            <person name="Yarza P."/>
            <person name="Ferrer M."/>
        </authorList>
    </citation>
    <scope>NUCLEOTIDE SEQUENCE</scope>
</reference>
<dbReference type="CDD" id="cd06664">
    <property type="entry name" value="IscU_like"/>
    <property type="match status" value="1"/>
</dbReference>
<comment type="caution">
    <text evidence="2">The sequence shown here is derived from an EMBL/GenBank/DDBJ whole genome shotgun (WGS) entry which is preliminary data.</text>
</comment>
<dbReference type="GO" id="GO:0051536">
    <property type="term" value="F:iron-sulfur cluster binding"/>
    <property type="evidence" value="ECO:0007669"/>
    <property type="project" value="InterPro"/>
</dbReference>
<dbReference type="EMBL" id="ADZX01000585">
    <property type="protein sequence ID" value="EFK96044.1"/>
    <property type="molecule type" value="Genomic_DNA"/>
</dbReference>
<sequence length="101" mass="10941">MKEGKIADIKFETLGCAAAIASSSMLTEMARGKTLEDALKITSRELAGELGDLPAEKLHCSVLAADGLAEAIYDYYKKNGMKVSGELEERHKALAKRSENH</sequence>